<name>A0A0D7BJ35_9AGAR</name>
<accession>A0A0D7BJ35</accession>
<dbReference type="EMBL" id="KN880467">
    <property type="protein sequence ID" value="KIY70477.1"/>
    <property type="molecule type" value="Genomic_DNA"/>
</dbReference>
<dbReference type="Proteomes" id="UP000054007">
    <property type="component" value="Unassembled WGS sequence"/>
</dbReference>
<keyword evidence="3" id="KW-1185">Reference proteome</keyword>
<feature type="region of interest" description="Disordered" evidence="1">
    <location>
        <begin position="406"/>
        <end position="485"/>
    </location>
</feature>
<feature type="compositionally biased region" description="Acidic residues" evidence="1">
    <location>
        <begin position="436"/>
        <end position="446"/>
    </location>
</feature>
<proteinExistence type="predicted"/>
<organism evidence="2 3">
    <name type="scientific">Cylindrobasidium torrendii FP15055 ss-10</name>
    <dbReference type="NCBI Taxonomy" id="1314674"/>
    <lineage>
        <taxon>Eukaryota</taxon>
        <taxon>Fungi</taxon>
        <taxon>Dikarya</taxon>
        <taxon>Basidiomycota</taxon>
        <taxon>Agaricomycotina</taxon>
        <taxon>Agaricomycetes</taxon>
        <taxon>Agaricomycetidae</taxon>
        <taxon>Agaricales</taxon>
        <taxon>Marasmiineae</taxon>
        <taxon>Physalacriaceae</taxon>
        <taxon>Cylindrobasidium</taxon>
    </lineage>
</organism>
<evidence type="ECO:0000256" key="1">
    <source>
        <dbReference type="SAM" id="MobiDB-lite"/>
    </source>
</evidence>
<protein>
    <submittedName>
        <fullName evidence="2">Uncharacterized protein</fullName>
    </submittedName>
</protein>
<feature type="region of interest" description="Disordered" evidence="1">
    <location>
        <begin position="1"/>
        <end position="37"/>
    </location>
</feature>
<reference evidence="2 3" key="1">
    <citation type="journal article" date="2015" name="Fungal Genet. Biol.">
        <title>Evolution of novel wood decay mechanisms in Agaricales revealed by the genome sequences of Fistulina hepatica and Cylindrobasidium torrendii.</title>
        <authorList>
            <person name="Floudas D."/>
            <person name="Held B.W."/>
            <person name="Riley R."/>
            <person name="Nagy L.G."/>
            <person name="Koehler G."/>
            <person name="Ransdell A.S."/>
            <person name="Younus H."/>
            <person name="Chow J."/>
            <person name="Chiniquy J."/>
            <person name="Lipzen A."/>
            <person name="Tritt A."/>
            <person name="Sun H."/>
            <person name="Haridas S."/>
            <person name="LaButti K."/>
            <person name="Ohm R.A."/>
            <person name="Kues U."/>
            <person name="Blanchette R.A."/>
            <person name="Grigoriev I.V."/>
            <person name="Minto R.E."/>
            <person name="Hibbett D.S."/>
        </authorList>
    </citation>
    <scope>NUCLEOTIDE SEQUENCE [LARGE SCALE GENOMIC DNA]</scope>
    <source>
        <strain evidence="2 3">FP15055 ss-10</strain>
    </source>
</reference>
<evidence type="ECO:0000313" key="2">
    <source>
        <dbReference type="EMBL" id="KIY70477.1"/>
    </source>
</evidence>
<gene>
    <name evidence="2" type="ORF">CYLTODRAFT_488022</name>
</gene>
<sequence length="485" mass="54794">MATSISEAYFPSEDEEDSEYNAGSDSEDGKFISDSGDDFDEFEGKDAKFPKGYPLYAYPAGLDPQTPPRRATSRTSKRYAYPLIEQAKGHNSSITSGQPDYDKIHRVRHWVSYGSNNTSKGRHELRVLEGWAGFPKDSINTESRYNKDIEDLDNQNLWNDGYVVHIPIIDGPSGDPIIDPKFEILNHNYNLPASQRIRATSNRLFPHVSATDKPYKPYKVMIISVKMRGKLWVWRKQDEHGEWVDVKQLLSQPLEGVVYYTSANPAFIMFTAGKTLSKYKGILTDIENWEDLPKYQQNLLSSAWAMTAPMFLPHLGFEPFRKGPMPPIVLVESLAERTSGANPAVSSTLTRSKTRNDGEVEFAEFPVEKHNNDPEWLDPAEIADDWYDPIDDWGRRLLPEAQSAGSRLFLGLPPSPPTKAEPKRTAKRKTRKETVEEKDEDEEGSEDDRSTTPTPPPANKKSRKTAARPKSVATSRKAQRKGKAK</sequence>
<evidence type="ECO:0000313" key="3">
    <source>
        <dbReference type="Proteomes" id="UP000054007"/>
    </source>
</evidence>
<dbReference type="AlphaFoldDB" id="A0A0D7BJ35"/>